<evidence type="ECO:0000313" key="3">
    <source>
        <dbReference type="Proteomes" id="UP001149400"/>
    </source>
</evidence>
<organism evidence="2 3">
    <name type="scientific">Enterovibrio gelatinilyticus</name>
    <dbReference type="NCBI Taxonomy" id="2899819"/>
    <lineage>
        <taxon>Bacteria</taxon>
        <taxon>Pseudomonadati</taxon>
        <taxon>Pseudomonadota</taxon>
        <taxon>Gammaproteobacteria</taxon>
        <taxon>Vibrionales</taxon>
        <taxon>Vibrionaceae</taxon>
        <taxon>Enterovibrio</taxon>
    </lineage>
</organism>
<keyword evidence="3" id="KW-1185">Reference proteome</keyword>
<sequence length="879" mass="96972">MFNLFKQQGVWRTLMTPVRATVTLIERIIVFLTGWIRSILETGEITFNLESIGLSEAEARNKWRDDRAGVIAMARRNQIKIEQGLRLRDLNGDLVPPSKERYDFHVVMGKGYFPIVGNLLIPAGAGTFQGQGCFVRRKALFSAVKSVTTHPTALCPIGGTDNDGLLTQCGSSRIFDFAVSGCLKDPGDGGNGIVLGHTPPEPDIAKSAPPTSPQYWAGQPNRTPQKRFGEPQVWSGLTSFRLKNSAGDTEITVPARGSYSTSKDVLLDDTVDIPLVRWVRAFSADGKEIARYANVGNTLAGKPVGISADDRQTTSNPRPQGETRVYHKPIKPSDQTTTVIVPDGLPSATKTVEVSFYHYISHYTVLSQMTPYLPGNYYTVARASYNAFANIVVEHMPWNGFVGVDGAYNTLINMMARSNGLDGWFFPGGYEDYMHNSFIGCAGVNNVGWALFMSEAQQGSRNPADANRWPNPQGQLEVHRKITYIASSNDLANFDGYGNRNGALYMGANSNSMQTGSMEHHFDSNNIDPFGNSSTKDEADWNPMRWTSLVVFTAESRRNAIVITSTPTDSRRVTYCKTRLTQESPSSSNPDSNIYSGLTGNHYCHPRPDDFGSLLEVRPPSIAHLHLTPYDENERVAGDLPAQRGGVGELQALFSGTRTVLFRPWIYDITPLKNQLPYGWKVVFSAKDKTLPGAGKDVALSADSIGIAGQHQLNTLYFGTHTHNFKGRTIESGRVYTVSADISFLSDRFDDINMNLLSVSANYLFDEVKKTSGTPAEKLPVTLLVMPARIRLWENAKGAKKFYVEIPLLNTDSRDVSFPDNVNHMQYFKIKVETASVDTSLNRDADQDADQDAQQDIMQEDGDILLKDASVTQSRDASS</sequence>
<dbReference type="EMBL" id="JAJUBC010000011">
    <property type="protein sequence ID" value="MDD1793725.1"/>
    <property type="molecule type" value="Genomic_DNA"/>
</dbReference>
<evidence type="ECO:0000256" key="1">
    <source>
        <dbReference type="SAM" id="MobiDB-lite"/>
    </source>
</evidence>
<gene>
    <name evidence="2" type="ORF">LRP50_11345</name>
</gene>
<protein>
    <submittedName>
        <fullName evidence="2">Uncharacterized protein</fullName>
    </submittedName>
</protein>
<evidence type="ECO:0000313" key="2">
    <source>
        <dbReference type="EMBL" id="MDD1793725.1"/>
    </source>
</evidence>
<name>A0ABT5R0N7_9GAMM</name>
<proteinExistence type="predicted"/>
<dbReference type="Proteomes" id="UP001149400">
    <property type="component" value="Unassembled WGS sequence"/>
</dbReference>
<dbReference type="RefSeq" id="WP_274164576.1">
    <property type="nucleotide sequence ID" value="NZ_JAJUBC010000011.1"/>
</dbReference>
<reference evidence="2" key="1">
    <citation type="submission" date="2021-12" db="EMBL/GenBank/DDBJ databases">
        <title>Enterovibrio ZSDZ35 sp. nov. and Enterovibrio ZSDZ42 sp. nov., isolated from coastal seawater in Qingdao.</title>
        <authorList>
            <person name="Zhang P."/>
        </authorList>
    </citation>
    <scope>NUCLEOTIDE SEQUENCE</scope>
    <source>
        <strain evidence="2">ZSDZ42</strain>
    </source>
</reference>
<accession>A0ABT5R0N7</accession>
<feature type="region of interest" description="Disordered" evidence="1">
    <location>
        <begin position="303"/>
        <end position="328"/>
    </location>
</feature>
<comment type="caution">
    <text evidence="2">The sequence shown here is derived from an EMBL/GenBank/DDBJ whole genome shotgun (WGS) entry which is preliminary data.</text>
</comment>